<dbReference type="CDD" id="cd04301">
    <property type="entry name" value="NAT_SF"/>
    <property type="match status" value="1"/>
</dbReference>
<dbReference type="EMBL" id="JACRAF010000055">
    <property type="protein sequence ID" value="MBI4923390.1"/>
    <property type="molecule type" value="Genomic_DNA"/>
</dbReference>
<protein>
    <submittedName>
        <fullName evidence="4">GNAT family N-acetyltransferase</fullName>
    </submittedName>
</protein>
<dbReference type="SUPFAM" id="SSF55729">
    <property type="entry name" value="Acyl-CoA N-acyltransferases (Nat)"/>
    <property type="match status" value="1"/>
</dbReference>
<dbReference type="PROSITE" id="PS51186">
    <property type="entry name" value="GNAT"/>
    <property type="match status" value="1"/>
</dbReference>
<accession>A0A933NZI1</accession>
<dbReference type="AlphaFoldDB" id="A0A933NZI1"/>
<evidence type="ECO:0000259" key="3">
    <source>
        <dbReference type="PROSITE" id="PS51186"/>
    </source>
</evidence>
<evidence type="ECO:0000313" key="5">
    <source>
        <dbReference type="Proteomes" id="UP000782610"/>
    </source>
</evidence>
<name>A0A933NZI1_9HYPH</name>
<evidence type="ECO:0000256" key="2">
    <source>
        <dbReference type="ARBA" id="ARBA00023315"/>
    </source>
</evidence>
<dbReference type="Gene3D" id="3.40.630.30">
    <property type="match status" value="1"/>
</dbReference>
<dbReference type="InterPro" id="IPR000182">
    <property type="entry name" value="GNAT_dom"/>
</dbReference>
<dbReference type="Pfam" id="PF00583">
    <property type="entry name" value="Acetyltransf_1"/>
    <property type="match status" value="1"/>
</dbReference>
<dbReference type="Proteomes" id="UP000782610">
    <property type="component" value="Unassembled WGS sequence"/>
</dbReference>
<keyword evidence="1" id="KW-0808">Transferase</keyword>
<reference evidence="4" key="1">
    <citation type="submission" date="2020-07" db="EMBL/GenBank/DDBJ databases">
        <title>Huge and variable diversity of episymbiotic CPR bacteria and DPANN archaea in groundwater ecosystems.</title>
        <authorList>
            <person name="He C.Y."/>
            <person name="Keren R."/>
            <person name="Whittaker M."/>
            <person name="Farag I.F."/>
            <person name="Doudna J."/>
            <person name="Cate J.H.D."/>
            <person name="Banfield J.F."/>
        </authorList>
    </citation>
    <scope>NUCLEOTIDE SEQUENCE</scope>
    <source>
        <strain evidence="4">NC_groundwater_1586_Pr3_B-0.1um_66_15</strain>
    </source>
</reference>
<comment type="caution">
    <text evidence="4">The sequence shown here is derived from an EMBL/GenBank/DDBJ whole genome shotgun (WGS) entry which is preliminary data.</text>
</comment>
<dbReference type="PANTHER" id="PTHR43877">
    <property type="entry name" value="AMINOALKYLPHOSPHONATE N-ACETYLTRANSFERASE-RELATED-RELATED"/>
    <property type="match status" value="1"/>
</dbReference>
<gene>
    <name evidence="4" type="ORF">HY834_16740</name>
</gene>
<organism evidence="4 5">
    <name type="scientific">Devosia nanyangense</name>
    <dbReference type="NCBI Taxonomy" id="1228055"/>
    <lineage>
        <taxon>Bacteria</taxon>
        <taxon>Pseudomonadati</taxon>
        <taxon>Pseudomonadota</taxon>
        <taxon>Alphaproteobacteria</taxon>
        <taxon>Hyphomicrobiales</taxon>
        <taxon>Devosiaceae</taxon>
        <taxon>Devosia</taxon>
    </lineage>
</organism>
<dbReference type="PANTHER" id="PTHR43877:SF2">
    <property type="entry name" value="AMINOALKYLPHOSPHONATE N-ACETYLTRANSFERASE-RELATED"/>
    <property type="match status" value="1"/>
</dbReference>
<keyword evidence="2" id="KW-0012">Acyltransferase</keyword>
<dbReference type="InterPro" id="IPR016181">
    <property type="entry name" value="Acyl_CoA_acyltransferase"/>
</dbReference>
<dbReference type="GO" id="GO:0016747">
    <property type="term" value="F:acyltransferase activity, transferring groups other than amino-acyl groups"/>
    <property type="evidence" value="ECO:0007669"/>
    <property type="project" value="InterPro"/>
</dbReference>
<feature type="domain" description="N-acetyltransferase" evidence="3">
    <location>
        <begin position="2"/>
        <end position="154"/>
    </location>
</feature>
<evidence type="ECO:0000313" key="4">
    <source>
        <dbReference type="EMBL" id="MBI4923390.1"/>
    </source>
</evidence>
<dbReference type="InterPro" id="IPR050832">
    <property type="entry name" value="Bact_Acetyltransf"/>
</dbReference>
<evidence type="ECO:0000256" key="1">
    <source>
        <dbReference type="ARBA" id="ARBA00022679"/>
    </source>
</evidence>
<proteinExistence type="predicted"/>
<sequence>MIDFRIEQEDPRRPAIRELIAELNAHLLTLSPPEACYHMTAEEMAESATTVFVARTADGRAIGMGALRREGQGVAEVKRMYTRPEARGKHVGSALLDRIVDLARREGVERLVLETGDRHPEAWALYESRGFTRCGPVLDYPESRWSVFYEKPLNQGVSA</sequence>